<dbReference type="RefSeq" id="WP_119653976.1">
    <property type="nucleotide sequence ID" value="NZ_JBHUOI010000070.1"/>
</dbReference>
<keyword evidence="1" id="KW-0732">Signal</keyword>
<name>A0A418R8L1_9BACT</name>
<reference evidence="2 3" key="2">
    <citation type="submission" date="2019-01" db="EMBL/GenBank/DDBJ databases">
        <title>Hymenobacter humicola sp. nov., isolated from soils in Antarctica.</title>
        <authorList>
            <person name="Sedlacek I."/>
            <person name="Holochova P."/>
            <person name="Kralova S."/>
            <person name="Pantucek R."/>
            <person name="Stankova E."/>
            <person name="Vrbovska V."/>
            <person name="Kristofova L."/>
            <person name="Svec P."/>
            <person name="Busse H.-J."/>
        </authorList>
    </citation>
    <scope>NUCLEOTIDE SEQUENCE [LARGE SCALE GENOMIC DNA]</scope>
    <source>
        <strain evidence="2 3">CCM 8852</strain>
    </source>
</reference>
<dbReference type="AlphaFoldDB" id="A0A418R8L1"/>
<dbReference type="EMBL" id="QYCN01000002">
    <property type="protein sequence ID" value="RIY13746.1"/>
    <property type="molecule type" value="Genomic_DNA"/>
</dbReference>
<gene>
    <name evidence="2" type="ORF">D0T11_01300</name>
</gene>
<accession>A0A418R8L1</accession>
<dbReference type="SUPFAM" id="SSF75011">
    <property type="entry name" value="3-carboxy-cis,cis-mucoante lactonizing enzyme"/>
    <property type="match status" value="1"/>
</dbReference>
<dbReference type="OrthoDB" id="9805017at2"/>
<protein>
    <recommendedName>
        <fullName evidence="4">T9SS C-terminal target domain-containing protein</fullName>
    </recommendedName>
</protein>
<dbReference type="InterPro" id="IPR011043">
    <property type="entry name" value="Gal_Oxase/kelch_b-propeller"/>
</dbReference>
<proteinExistence type="predicted"/>
<organism evidence="2 3">
    <name type="scientific">Hymenobacter rubripertinctus</name>
    <dbReference type="NCBI Taxonomy" id="2029981"/>
    <lineage>
        <taxon>Bacteria</taxon>
        <taxon>Pseudomonadati</taxon>
        <taxon>Bacteroidota</taxon>
        <taxon>Cytophagia</taxon>
        <taxon>Cytophagales</taxon>
        <taxon>Hymenobacteraceae</taxon>
        <taxon>Hymenobacter</taxon>
    </lineage>
</organism>
<sequence>MKNLNSWLTFLALTLAAPLSPATAQTLDPSFVATSLYAPGSISSVVVQPDGQRIIVGSNLSRVNGTPLPNPGNNISRLQANGTLDAGFQQNVGATSTLFLRVRGLPNGQLLLTANSINSTPMMAGGITRREPLRLNADGTGDATFDAGEGAKPAAGATQGRVADMEPLPDGRLIVVGTFGSFNNVAAFGIARLTATGAVDASFNAGSGLSTSLANTGISTIGTLPNGKFIIGGNFTSYNGNACNGLARLNADGSFDPTFVQALGISSSVGSVVVTADGRILITGTLNGVPNSNRLARLLSTGAYDTNFTPPSTITGNIASGFGESVLALADNKVVFINGSTLTRLNANGTNDLSFQAPFISSADQLSSLALLPNGNVLVAGFFPGLDRGVVELTGTGALVPAFQPLLQTRGAIIALVRQADGKLVVGGNFSEINGQAVRRLARINADGTVDASYATGNTLNETVSDLALQADGRVVAAIGGVVGAGEVRRFLTTGAPDISLSAPALNRSATRVLVQPDGRILVGGSFTTAGGVTVPGFLRLLSDGSRDNSFTPAASGTSSFVVFRTFGLQPDGKIVVAGRFTPASGTAINTVARLENSGALDESFARGDFLNRFSQSSTPFNRLLVQPDSKILVVGDISSYNGTSRAGLARLNANGSLDAGFVPPAISGVVFTVALQPNSRLLVGGAFTGGGLPANLARLLPDGQADASFAGTAVPDVTVTALLIEPNGALVIGGPFTTVGGQPRLALARIIGASVLSVNAPHAVAEHTVAWPVPAHGTLFVAPAPTARPQSLELLDALGRSVRRQELRAGPPAQVSVEALPAGLYMLRVRYAEGMVVRAIQVQ</sequence>
<dbReference type="Proteomes" id="UP000284250">
    <property type="component" value="Unassembled WGS sequence"/>
</dbReference>
<reference evidence="2 3" key="1">
    <citation type="submission" date="2018-09" db="EMBL/GenBank/DDBJ databases">
        <authorList>
            <person name="Zeman M."/>
            <person name="Pardy F."/>
        </authorList>
    </citation>
    <scope>NUCLEOTIDE SEQUENCE [LARGE SCALE GENOMIC DNA]</scope>
    <source>
        <strain evidence="2 3">CCM 8852</strain>
    </source>
</reference>
<comment type="caution">
    <text evidence="2">The sequence shown here is derived from an EMBL/GenBank/DDBJ whole genome shotgun (WGS) entry which is preliminary data.</text>
</comment>
<evidence type="ECO:0000313" key="2">
    <source>
        <dbReference type="EMBL" id="RIY13746.1"/>
    </source>
</evidence>
<evidence type="ECO:0008006" key="4">
    <source>
        <dbReference type="Google" id="ProtNLM"/>
    </source>
</evidence>
<feature type="signal peptide" evidence="1">
    <location>
        <begin position="1"/>
        <end position="24"/>
    </location>
</feature>
<keyword evidence="3" id="KW-1185">Reference proteome</keyword>
<evidence type="ECO:0000256" key="1">
    <source>
        <dbReference type="SAM" id="SignalP"/>
    </source>
</evidence>
<dbReference type="Pfam" id="PF17164">
    <property type="entry name" value="DUF5122"/>
    <property type="match status" value="10"/>
</dbReference>
<evidence type="ECO:0000313" key="3">
    <source>
        <dbReference type="Proteomes" id="UP000284250"/>
    </source>
</evidence>
<dbReference type="NCBIfam" id="TIGR02608">
    <property type="entry name" value="delta_60_rpt"/>
    <property type="match status" value="9"/>
</dbReference>
<dbReference type="Gene3D" id="2.80.10.50">
    <property type="match status" value="6"/>
</dbReference>
<dbReference type="SUPFAM" id="SSF50965">
    <property type="entry name" value="Galactose oxidase, central domain"/>
    <property type="match status" value="1"/>
</dbReference>
<dbReference type="InterPro" id="IPR013431">
    <property type="entry name" value="Delta_60_rpt"/>
</dbReference>
<feature type="chain" id="PRO_5019349206" description="T9SS C-terminal target domain-containing protein" evidence="1">
    <location>
        <begin position="25"/>
        <end position="844"/>
    </location>
</feature>